<evidence type="ECO:0000313" key="1">
    <source>
        <dbReference type="EMBL" id="KAJ1101692.1"/>
    </source>
</evidence>
<proteinExistence type="predicted"/>
<name>A0AAV7MDY6_PLEWA</name>
<organism evidence="1 2">
    <name type="scientific">Pleurodeles waltl</name>
    <name type="common">Iberian ribbed newt</name>
    <dbReference type="NCBI Taxonomy" id="8319"/>
    <lineage>
        <taxon>Eukaryota</taxon>
        <taxon>Metazoa</taxon>
        <taxon>Chordata</taxon>
        <taxon>Craniata</taxon>
        <taxon>Vertebrata</taxon>
        <taxon>Euteleostomi</taxon>
        <taxon>Amphibia</taxon>
        <taxon>Batrachia</taxon>
        <taxon>Caudata</taxon>
        <taxon>Salamandroidea</taxon>
        <taxon>Salamandridae</taxon>
        <taxon>Pleurodelinae</taxon>
        <taxon>Pleurodeles</taxon>
    </lineage>
</organism>
<dbReference type="EMBL" id="JANPWB010000014">
    <property type="protein sequence ID" value="KAJ1101692.1"/>
    <property type="molecule type" value="Genomic_DNA"/>
</dbReference>
<comment type="caution">
    <text evidence="1">The sequence shown here is derived from an EMBL/GenBank/DDBJ whole genome shotgun (WGS) entry which is preliminary data.</text>
</comment>
<gene>
    <name evidence="1" type="ORF">NDU88_006757</name>
</gene>
<protein>
    <submittedName>
        <fullName evidence="1">Uncharacterized protein</fullName>
    </submittedName>
</protein>
<evidence type="ECO:0000313" key="2">
    <source>
        <dbReference type="Proteomes" id="UP001066276"/>
    </source>
</evidence>
<sequence length="71" mass="8111">MKPASGFGSAVSWSPGWIQNEEDAVREKESRYVRFQSRTKPVFENMLADIVINLMANFGQRFTIIKKNKCG</sequence>
<reference evidence="1" key="1">
    <citation type="journal article" date="2022" name="bioRxiv">
        <title>Sequencing and chromosome-scale assembly of the giantPleurodeles waltlgenome.</title>
        <authorList>
            <person name="Brown T."/>
            <person name="Elewa A."/>
            <person name="Iarovenko S."/>
            <person name="Subramanian E."/>
            <person name="Araus A.J."/>
            <person name="Petzold A."/>
            <person name="Susuki M."/>
            <person name="Suzuki K.-i.T."/>
            <person name="Hayashi T."/>
            <person name="Toyoda A."/>
            <person name="Oliveira C."/>
            <person name="Osipova E."/>
            <person name="Leigh N.D."/>
            <person name="Simon A."/>
            <person name="Yun M.H."/>
        </authorList>
    </citation>
    <scope>NUCLEOTIDE SEQUENCE</scope>
    <source>
        <strain evidence="1">20211129_DDA</strain>
        <tissue evidence="1">Liver</tissue>
    </source>
</reference>
<dbReference type="AlphaFoldDB" id="A0AAV7MDY6"/>
<dbReference type="Proteomes" id="UP001066276">
    <property type="component" value="Chromosome 10"/>
</dbReference>
<keyword evidence="2" id="KW-1185">Reference proteome</keyword>
<accession>A0AAV7MDY6</accession>